<accession>A5UED6</accession>
<sequence>MLECPFLVIGKKAVRFSKLILFQVKLAISPALIAVSIAKRNAAPCNFVRFLAVQYVRHHNLTQKSDAQFHVHYIDEFLVLALLVSQDILGGSVIKSHSIVLAIRAESELRSRKTVAGETSFNR</sequence>
<evidence type="ECO:0000313" key="2">
    <source>
        <dbReference type="Proteomes" id="UP000001990"/>
    </source>
</evidence>
<name>A5UED6_HAEIG</name>
<dbReference type="EMBL" id="CP000672">
    <property type="protein sequence ID" value="ABQ99136.1"/>
    <property type="molecule type" value="Genomic_DNA"/>
</dbReference>
<organism evidence="1 2">
    <name type="scientific">Haemophilus influenzae (strain PittGG)</name>
    <dbReference type="NCBI Taxonomy" id="374931"/>
    <lineage>
        <taxon>Bacteria</taxon>
        <taxon>Pseudomonadati</taxon>
        <taxon>Pseudomonadota</taxon>
        <taxon>Gammaproteobacteria</taxon>
        <taxon>Pasteurellales</taxon>
        <taxon>Pasteurellaceae</taxon>
        <taxon>Haemophilus</taxon>
    </lineage>
</organism>
<evidence type="ECO:0000313" key="1">
    <source>
        <dbReference type="EMBL" id="ABQ99136.1"/>
    </source>
</evidence>
<dbReference type="KEGG" id="hiq:CGSHiGG_00070"/>
<protein>
    <submittedName>
        <fullName evidence="1">Uncharacterized protein</fullName>
    </submittedName>
</protein>
<proteinExistence type="predicted"/>
<dbReference type="Proteomes" id="UP000001990">
    <property type="component" value="Chromosome"/>
</dbReference>
<gene>
    <name evidence="1" type="ordered locus">CGSHiGG_00070</name>
</gene>
<reference evidence="1 2" key="1">
    <citation type="journal article" date="2007" name="Genome Biol.">
        <title>Characterization and modeling of the Haemophilus influenzae core and supragenomes based on the complete genomic sequences of Rd and 12 clinical nontypeable strains.</title>
        <authorList>
            <person name="Hogg J.S."/>
            <person name="Hu F.Z."/>
            <person name="Janto B."/>
            <person name="Boissy R."/>
            <person name="Hayes J."/>
            <person name="Keefe R."/>
            <person name="Post J.C."/>
            <person name="Ehrlich G.D."/>
        </authorList>
    </citation>
    <scope>NUCLEOTIDE SEQUENCE [LARGE SCALE GENOMIC DNA]</scope>
    <source>
        <strain evidence="1 2">PittGG</strain>
    </source>
</reference>
<dbReference type="AlphaFoldDB" id="A5UED6"/>
<dbReference type="HOGENOM" id="CLU_163944_0_0_6"/>